<reference evidence="4" key="1">
    <citation type="submission" date="2025-08" db="UniProtKB">
        <authorList>
            <consortium name="Ensembl"/>
        </authorList>
    </citation>
    <scope>IDENTIFICATION</scope>
</reference>
<evidence type="ECO:0000313" key="5">
    <source>
        <dbReference type="Proteomes" id="UP000694565"/>
    </source>
</evidence>
<dbReference type="AlphaFoldDB" id="A0A8C2XLV7"/>
<evidence type="ECO:0000256" key="2">
    <source>
        <dbReference type="ARBA" id="ARBA00023272"/>
    </source>
</evidence>
<dbReference type="PANTHER" id="PTHR15417">
    <property type="entry name" value="PROTEIN PHOSPHATASE INHIBITOR AND DOPAMINE- AND CAMP-REGULATED NEURONAL PHOSPHOPROTEIN"/>
    <property type="match status" value="1"/>
</dbReference>
<protein>
    <recommendedName>
        <fullName evidence="6">Protein phosphatase 1 regulatory inhibitor subunit 1C</fullName>
    </recommendedName>
</protein>
<dbReference type="GO" id="GO:0004864">
    <property type="term" value="F:protein phosphatase inhibitor activity"/>
    <property type="evidence" value="ECO:0007669"/>
    <property type="project" value="UniProtKB-KW"/>
</dbReference>
<sequence length="166" mass="17744">MEPSSPKKIQFAVPPLQGQLDPQAAEHIRRRRPTPATLQIYRQPGTDVGDQHDAGGETQASESSQRKQSTYAPPTMKELQHLLGAGLCDTDGQLSPITAQLYAASSLWANRNGPEEANGNEAGLLLANQERGVAESDSSGVPSVCVGKLKSAVPEEDEEEADLQDD</sequence>
<keyword evidence="5" id="KW-1185">Reference proteome</keyword>
<feature type="compositionally biased region" description="Polar residues" evidence="3">
    <location>
        <begin position="58"/>
        <end position="72"/>
    </location>
</feature>
<evidence type="ECO:0000313" key="4">
    <source>
        <dbReference type="Ensembl" id="ENSCLMP00005019366.1"/>
    </source>
</evidence>
<keyword evidence="2" id="KW-0650">Protein phosphatase inhibitor</keyword>
<comment type="similarity">
    <text evidence="1">Belongs to the protein phosphatase inhibitor 1 family.</text>
</comment>
<dbReference type="Ensembl" id="ENSCLMT00005020386.1">
    <property type="protein sequence ID" value="ENSCLMP00005019366.1"/>
    <property type="gene ID" value="ENSCLMG00005009737.1"/>
</dbReference>
<dbReference type="GO" id="GO:0035556">
    <property type="term" value="P:intracellular signal transduction"/>
    <property type="evidence" value="ECO:0007669"/>
    <property type="project" value="TreeGrafter"/>
</dbReference>
<feature type="region of interest" description="Disordered" evidence="3">
    <location>
        <begin position="1"/>
        <end position="74"/>
    </location>
</feature>
<organism evidence="4 5">
    <name type="scientific">Cyclopterus lumpus</name>
    <name type="common">Lumpsucker</name>
    <dbReference type="NCBI Taxonomy" id="8103"/>
    <lineage>
        <taxon>Eukaryota</taxon>
        <taxon>Metazoa</taxon>
        <taxon>Chordata</taxon>
        <taxon>Craniata</taxon>
        <taxon>Vertebrata</taxon>
        <taxon>Euteleostomi</taxon>
        <taxon>Actinopterygii</taxon>
        <taxon>Neopterygii</taxon>
        <taxon>Teleostei</taxon>
        <taxon>Neoteleostei</taxon>
        <taxon>Acanthomorphata</taxon>
        <taxon>Eupercaria</taxon>
        <taxon>Perciformes</taxon>
        <taxon>Cottioidei</taxon>
        <taxon>Cottales</taxon>
        <taxon>Cyclopteridae</taxon>
        <taxon>Cyclopterus</taxon>
    </lineage>
</organism>
<feature type="compositionally biased region" description="Acidic residues" evidence="3">
    <location>
        <begin position="154"/>
        <end position="166"/>
    </location>
</feature>
<evidence type="ECO:0000256" key="3">
    <source>
        <dbReference type="SAM" id="MobiDB-lite"/>
    </source>
</evidence>
<evidence type="ECO:0008006" key="6">
    <source>
        <dbReference type="Google" id="ProtNLM"/>
    </source>
</evidence>
<proteinExistence type="inferred from homology"/>
<dbReference type="Proteomes" id="UP000694565">
    <property type="component" value="Unplaced"/>
</dbReference>
<evidence type="ECO:0000256" key="1">
    <source>
        <dbReference type="ARBA" id="ARBA00007775"/>
    </source>
</evidence>
<dbReference type="Pfam" id="PF05395">
    <property type="entry name" value="DARPP-32"/>
    <property type="match status" value="1"/>
</dbReference>
<accession>A0A8C2XLV7</accession>
<feature type="region of interest" description="Disordered" evidence="3">
    <location>
        <begin position="129"/>
        <end position="166"/>
    </location>
</feature>
<name>A0A8C2XLV7_CYCLU</name>
<reference evidence="4" key="2">
    <citation type="submission" date="2025-09" db="UniProtKB">
        <authorList>
            <consortium name="Ensembl"/>
        </authorList>
    </citation>
    <scope>IDENTIFICATION</scope>
</reference>
<dbReference type="GeneTree" id="ENSGT00940000160192"/>
<dbReference type="InterPro" id="IPR008466">
    <property type="entry name" value="PPP1R1A/B/C"/>
</dbReference>
<dbReference type="GO" id="GO:0005737">
    <property type="term" value="C:cytoplasm"/>
    <property type="evidence" value="ECO:0007669"/>
    <property type="project" value="TreeGrafter"/>
</dbReference>